<protein>
    <submittedName>
        <fullName evidence="1">Uncharacterized protein</fullName>
    </submittedName>
</protein>
<name>A0ABU5FIK0_9PSED</name>
<dbReference type="RefSeq" id="WP_003173930.1">
    <property type="nucleotide sequence ID" value="NZ_JAXGGE010000001.1"/>
</dbReference>
<proteinExistence type="predicted"/>
<reference evidence="1 2" key="1">
    <citation type="submission" date="2023-11" db="EMBL/GenBank/DDBJ databases">
        <title>Genome sequence of Pseudomonas salmasensis Strain SLU99.</title>
        <authorList>
            <person name="Ghadamgahi F."/>
            <person name="Kalyandurg P.B."/>
            <person name="Catara V."/>
            <person name="Vetukuri R."/>
            <person name="Ghosh S."/>
        </authorList>
    </citation>
    <scope>NUCLEOTIDE SEQUENCE [LARGE SCALE GENOMIC DNA]</scope>
    <source>
        <strain evidence="1 2">SLU99</strain>
    </source>
</reference>
<comment type="caution">
    <text evidence="1">The sequence shown here is derived from an EMBL/GenBank/DDBJ whole genome shotgun (WGS) entry which is preliminary data.</text>
</comment>
<organism evidence="1 2">
    <name type="scientific">Pseudomonas salmasensis</name>
    <dbReference type="NCBI Taxonomy" id="2745514"/>
    <lineage>
        <taxon>Bacteria</taxon>
        <taxon>Pseudomonadati</taxon>
        <taxon>Pseudomonadota</taxon>
        <taxon>Gammaproteobacteria</taxon>
        <taxon>Pseudomonadales</taxon>
        <taxon>Pseudomonadaceae</taxon>
        <taxon>Pseudomonas</taxon>
    </lineage>
</organism>
<accession>A0ABU5FIK0</accession>
<dbReference type="Proteomes" id="UP001277967">
    <property type="component" value="Unassembled WGS sequence"/>
</dbReference>
<evidence type="ECO:0000313" key="1">
    <source>
        <dbReference type="EMBL" id="MDY4301563.1"/>
    </source>
</evidence>
<sequence length="85" mass="9149">MRLGWEEGLKGGDLSALGMGRSDYETFMAQEPQDQRNAFRVLARSGDLPSELLMAGEHVPAETVASLRKSIVDNSAALINSISQG</sequence>
<evidence type="ECO:0000313" key="2">
    <source>
        <dbReference type="Proteomes" id="UP001277967"/>
    </source>
</evidence>
<gene>
    <name evidence="1" type="ORF">SO486_16435</name>
</gene>
<dbReference type="EMBL" id="JAXGGE010000001">
    <property type="protein sequence ID" value="MDY4301563.1"/>
    <property type="molecule type" value="Genomic_DNA"/>
</dbReference>
<keyword evidence="2" id="KW-1185">Reference proteome</keyword>